<dbReference type="InterPro" id="IPR058240">
    <property type="entry name" value="rSAM_sf"/>
</dbReference>
<dbReference type="InterPro" id="IPR013785">
    <property type="entry name" value="Aldolase_TIM"/>
</dbReference>
<name>A0ABQ1XNR2_9PROT</name>
<comment type="cofactor">
    <cofactor evidence="1">
        <name>[4Fe-4S] cluster</name>
        <dbReference type="ChEBI" id="CHEBI:49883"/>
    </cofactor>
</comment>
<dbReference type="CDD" id="cd01335">
    <property type="entry name" value="Radical_SAM"/>
    <property type="match status" value="1"/>
</dbReference>
<dbReference type="PANTHER" id="PTHR11228">
    <property type="entry name" value="RADICAL SAM DOMAIN PROTEIN"/>
    <property type="match status" value="1"/>
</dbReference>
<dbReference type="Gene3D" id="3.20.20.70">
    <property type="entry name" value="Aldolase class I"/>
    <property type="match status" value="1"/>
</dbReference>
<evidence type="ECO:0000256" key="4">
    <source>
        <dbReference type="ARBA" id="ARBA00023004"/>
    </source>
</evidence>
<dbReference type="Proteomes" id="UP000648722">
    <property type="component" value="Unassembled WGS sequence"/>
</dbReference>
<sequence>MTQTLAQSGPAPFADPDITAKGETRASVAFDRLQTLWVMTGTLCNIACTNCYIESSPENDRLVYITPDELEPYLDEVGALVPEPIEIGFTGGEPFLNPHMAALAEAALKRGHRVLILTNAMRPMMRPRVQSGLLDLQARYPGQITLRTSLDHYTPEVHDTERGAGGFAATLEGINWLSNNGFLLALAGRQMTDETMAEARAGYAALIAAHGWDIDAANPAQMVIFPEMDEAGSPPEITVDCWGILNKNPADIMCASSRMIIKRRGAKRPSVVACTLLPYDPQFELATTLTESLRPVKLNHKFCAQFCVLGGASCSA</sequence>
<proteinExistence type="predicted"/>
<dbReference type="Pfam" id="PF04055">
    <property type="entry name" value="Radical_SAM"/>
    <property type="match status" value="1"/>
</dbReference>
<organism evidence="7 8">
    <name type="scientific">Glycocaulis albus</name>
    <dbReference type="NCBI Taxonomy" id="1382801"/>
    <lineage>
        <taxon>Bacteria</taxon>
        <taxon>Pseudomonadati</taxon>
        <taxon>Pseudomonadota</taxon>
        <taxon>Alphaproteobacteria</taxon>
        <taxon>Maricaulales</taxon>
        <taxon>Maricaulaceae</taxon>
        <taxon>Glycocaulis</taxon>
    </lineage>
</organism>
<gene>
    <name evidence="7" type="ORF">GCM10007420_13140</name>
</gene>
<evidence type="ECO:0000259" key="6">
    <source>
        <dbReference type="Pfam" id="PF04055"/>
    </source>
</evidence>
<protein>
    <recommendedName>
        <fullName evidence="6">Radical SAM core domain-containing protein</fullName>
    </recommendedName>
</protein>
<evidence type="ECO:0000256" key="2">
    <source>
        <dbReference type="ARBA" id="ARBA00022691"/>
    </source>
</evidence>
<reference evidence="8" key="1">
    <citation type="journal article" date="2019" name="Int. J. Syst. Evol. Microbiol.">
        <title>The Global Catalogue of Microorganisms (GCM) 10K type strain sequencing project: providing services to taxonomists for standard genome sequencing and annotation.</title>
        <authorList>
            <consortium name="The Broad Institute Genomics Platform"/>
            <consortium name="The Broad Institute Genome Sequencing Center for Infectious Disease"/>
            <person name="Wu L."/>
            <person name="Ma J."/>
        </authorList>
    </citation>
    <scope>NUCLEOTIDE SEQUENCE [LARGE SCALE GENOMIC DNA]</scope>
    <source>
        <strain evidence="8">CGMCC 1.12766</strain>
    </source>
</reference>
<dbReference type="SFLD" id="SFLDS00029">
    <property type="entry name" value="Radical_SAM"/>
    <property type="match status" value="1"/>
</dbReference>
<evidence type="ECO:0000313" key="8">
    <source>
        <dbReference type="Proteomes" id="UP000648722"/>
    </source>
</evidence>
<evidence type="ECO:0000256" key="3">
    <source>
        <dbReference type="ARBA" id="ARBA00022723"/>
    </source>
</evidence>
<comment type="caution">
    <text evidence="7">The sequence shown here is derived from an EMBL/GenBank/DDBJ whole genome shotgun (WGS) entry which is preliminary data.</text>
</comment>
<dbReference type="SFLD" id="SFLDG01067">
    <property type="entry name" value="SPASM/twitch_domain_containing"/>
    <property type="match status" value="1"/>
</dbReference>
<evidence type="ECO:0000256" key="5">
    <source>
        <dbReference type="ARBA" id="ARBA00023014"/>
    </source>
</evidence>
<dbReference type="SUPFAM" id="SSF102114">
    <property type="entry name" value="Radical SAM enzymes"/>
    <property type="match status" value="1"/>
</dbReference>
<evidence type="ECO:0000313" key="7">
    <source>
        <dbReference type="EMBL" id="GGG98736.1"/>
    </source>
</evidence>
<keyword evidence="3" id="KW-0479">Metal-binding</keyword>
<keyword evidence="2" id="KW-0949">S-adenosyl-L-methionine</keyword>
<dbReference type="EMBL" id="BMFS01000005">
    <property type="protein sequence ID" value="GGG98736.1"/>
    <property type="molecule type" value="Genomic_DNA"/>
</dbReference>
<keyword evidence="8" id="KW-1185">Reference proteome</keyword>
<dbReference type="RefSeq" id="WP_188451776.1">
    <property type="nucleotide sequence ID" value="NZ_BMFS01000005.1"/>
</dbReference>
<dbReference type="InterPro" id="IPR050377">
    <property type="entry name" value="Radical_SAM_PqqE_MftC-like"/>
</dbReference>
<accession>A0ABQ1XNR2</accession>
<keyword evidence="5" id="KW-0411">Iron-sulfur</keyword>
<feature type="domain" description="Radical SAM core" evidence="6">
    <location>
        <begin position="41"/>
        <end position="194"/>
    </location>
</feature>
<dbReference type="InterPro" id="IPR007197">
    <property type="entry name" value="rSAM"/>
</dbReference>
<keyword evidence="4" id="KW-0408">Iron</keyword>
<evidence type="ECO:0000256" key="1">
    <source>
        <dbReference type="ARBA" id="ARBA00001966"/>
    </source>
</evidence>
<dbReference type="PANTHER" id="PTHR11228:SF7">
    <property type="entry name" value="PQQA PEPTIDE CYCLASE"/>
    <property type="match status" value="1"/>
</dbReference>